<dbReference type="AlphaFoldDB" id="A0A0M3JZ16"/>
<reference evidence="3 4" key="2">
    <citation type="submission" date="2018-11" db="EMBL/GenBank/DDBJ databases">
        <authorList>
            <consortium name="Pathogen Informatics"/>
        </authorList>
    </citation>
    <scope>NUCLEOTIDE SEQUENCE [LARGE SCALE GENOMIC DNA]</scope>
</reference>
<proteinExistence type="predicted"/>
<dbReference type="OrthoDB" id="5858510at2759"/>
<keyword evidence="4" id="KW-1185">Reference proteome</keyword>
<organism evidence="5">
    <name type="scientific">Anisakis simplex</name>
    <name type="common">Herring worm</name>
    <dbReference type="NCBI Taxonomy" id="6269"/>
    <lineage>
        <taxon>Eukaryota</taxon>
        <taxon>Metazoa</taxon>
        <taxon>Ecdysozoa</taxon>
        <taxon>Nematoda</taxon>
        <taxon>Chromadorea</taxon>
        <taxon>Rhabditida</taxon>
        <taxon>Spirurina</taxon>
        <taxon>Ascaridomorpha</taxon>
        <taxon>Ascaridoidea</taxon>
        <taxon>Anisakidae</taxon>
        <taxon>Anisakis</taxon>
        <taxon>Anisakis simplex complex</taxon>
    </lineage>
</organism>
<evidence type="ECO:0000313" key="5">
    <source>
        <dbReference type="WBParaSite" id="ASIM_0001371701-mRNA-1"/>
    </source>
</evidence>
<dbReference type="Pfam" id="PF00089">
    <property type="entry name" value="Trypsin"/>
    <property type="match status" value="1"/>
</dbReference>
<evidence type="ECO:0000259" key="2">
    <source>
        <dbReference type="Pfam" id="PF00089"/>
    </source>
</evidence>
<dbReference type="WBParaSite" id="ASIM_0001371701-mRNA-1">
    <property type="protein sequence ID" value="ASIM_0001371701-mRNA-1"/>
    <property type="gene ID" value="ASIM_0001371701"/>
</dbReference>
<accession>A0A0M3JZ16</accession>
<dbReference type="InterPro" id="IPR001254">
    <property type="entry name" value="Trypsin_dom"/>
</dbReference>
<dbReference type="InterPro" id="IPR009003">
    <property type="entry name" value="Peptidase_S1_PA"/>
</dbReference>
<name>A0A0M3JZ16_ANISI</name>
<feature type="domain" description="Peptidase S1" evidence="2">
    <location>
        <begin position="22"/>
        <end position="229"/>
    </location>
</feature>
<reference evidence="5" key="1">
    <citation type="submission" date="2017-02" db="UniProtKB">
        <authorList>
            <consortium name="WormBaseParasite"/>
        </authorList>
    </citation>
    <scope>IDENTIFICATION</scope>
</reference>
<evidence type="ECO:0000256" key="1">
    <source>
        <dbReference type="SAM" id="SignalP"/>
    </source>
</evidence>
<gene>
    <name evidence="3" type="ORF">ASIM_LOCUS13145</name>
</gene>
<dbReference type="EMBL" id="UYRR01031324">
    <property type="protein sequence ID" value="VDK49046.1"/>
    <property type="molecule type" value="Genomic_DNA"/>
</dbReference>
<dbReference type="Proteomes" id="UP000267096">
    <property type="component" value="Unassembled WGS sequence"/>
</dbReference>
<sequence length="307" mass="34047">MLVLNTVIAFIVLVLFEPVESIINGELEQWNRHGYLVKIFSREPNSNIVTSCSGSIISASLVLTAPNCIRNATTHERFGEVAVNVPTFRVPRTLRAEILNVTDAWALLKIVKLPVKDLCPPNPAPVRVSQLNVRVSLTKSSMETIDHSSLTERDCWITAFATTYHASTFLHQHDVRKIQLEKLKPSYDNMNTGAIVYKAAIVSNRTACWDDAGAALTCHTNAFGDVQVGIFHSLSLGIYESAGEVNDDETTTSARSMDQCSRAVSMNFALIANDIRLIRAIERNDLPAFVDVYDKCNFKYAENIGKN</sequence>
<evidence type="ECO:0000313" key="3">
    <source>
        <dbReference type="EMBL" id="VDK49046.1"/>
    </source>
</evidence>
<evidence type="ECO:0000313" key="4">
    <source>
        <dbReference type="Proteomes" id="UP000267096"/>
    </source>
</evidence>
<dbReference type="SUPFAM" id="SSF50494">
    <property type="entry name" value="Trypsin-like serine proteases"/>
    <property type="match status" value="1"/>
</dbReference>
<keyword evidence="1" id="KW-0732">Signal</keyword>
<feature type="signal peptide" evidence="1">
    <location>
        <begin position="1"/>
        <end position="21"/>
    </location>
</feature>
<dbReference type="Gene3D" id="2.40.10.10">
    <property type="entry name" value="Trypsin-like serine proteases"/>
    <property type="match status" value="1"/>
</dbReference>
<dbReference type="GO" id="GO:0006508">
    <property type="term" value="P:proteolysis"/>
    <property type="evidence" value="ECO:0007669"/>
    <property type="project" value="InterPro"/>
</dbReference>
<protein>
    <submittedName>
        <fullName evidence="5">Peptidase S1 domain-containing protein</fullName>
    </submittedName>
</protein>
<feature type="chain" id="PRO_5043121109" evidence="1">
    <location>
        <begin position="22"/>
        <end position="307"/>
    </location>
</feature>
<dbReference type="GO" id="GO:0004252">
    <property type="term" value="F:serine-type endopeptidase activity"/>
    <property type="evidence" value="ECO:0007669"/>
    <property type="project" value="InterPro"/>
</dbReference>
<dbReference type="InterPro" id="IPR043504">
    <property type="entry name" value="Peptidase_S1_PA_chymotrypsin"/>
</dbReference>